<dbReference type="InterPro" id="IPR028098">
    <property type="entry name" value="Glyco_trans_4-like_N"/>
</dbReference>
<keyword evidence="6" id="KW-1185">Reference proteome</keyword>
<dbReference type="Proteomes" id="UP001612915">
    <property type="component" value="Unassembled WGS sequence"/>
</dbReference>
<evidence type="ECO:0000259" key="3">
    <source>
        <dbReference type="Pfam" id="PF00534"/>
    </source>
</evidence>
<reference evidence="5 6" key="1">
    <citation type="submission" date="2024-10" db="EMBL/GenBank/DDBJ databases">
        <title>The Natural Products Discovery Center: Release of the First 8490 Sequenced Strains for Exploring Actinobacteria Biosynthetic Diversity.</title>
        <authorList>
            <person name="Kalkreuter E."/>
            <person name="Kautsar S.A."/>
            <person name="Yang D."/>
            <person name="Bader C.D."/>
            <person name="Teijaro C.N."/>
            <person name="Fluegel L."/>
            <person name="Davis C.M."/>
            <person name="Simpson J.R."/>
            <person name="Lauterbach L."/>
            <person name="Steele A.D."/>
            <person name="Gui C."/>
            <person name="Meng S."/>
            <person name="Li G."/>
            <person name="Viehrig K."/>
            <person name="Ye F."/>
            <person name="Su P."/>
            <person name="Kiefer A.F."/>
            <person name="Nichols A."/>
            <person name="Cepeda A.J."/>
            <person name="Yan W."/>
            <person name="Fan B."/>
            <person name="Jiang Y."/>
            <person name="Adhikari A."/>
            <person name="Zheng C.-J."/>
            <person name="Schuster L."/>
            <person name="Cowan T.M."/>
            <person name="Smanski M.J."/>
            <person name="Chevrette M.G."/>
            <person name="De Carvalho L.P.S."/>
            <person name="Shen B."/>
        </authorList>
    </citation>
    <scope>NUCLEOTIDE SEQUENCE [LARGE SCALE GENOMIC DNA]</scope>
    <source>
        <strain evidence="5 6">NPDC049639</strain>
    </source>
</reference>
<proteinExistence type="predicted"/>
<evidence type="ECO:0000256" key="2">
    <source>
        <dbReference type="ARBA" id="ARBA00022679"/>
    </source>
</evidence>
<evidence type="ECO:0000256" key="1">
    <source>
        <dbReference type="ARBA" id="ARBA00022676"/>
    </source>
</evidence>
<dbReference type="Pfam" id="PF00534">
    <property type="entry name" value="Glycos_transf_1"/>
    <property type="match status" value="1"/>
</dbReference>
<dbReference type="CDD" id="cd03801">
    <property type="entry name" value="GT4_PimA-like"/>
    <property type="match status" value="1"/>
</dbReference>
<evidence type="ECO:0000313" key="6">
    <source>
        <dbReference type="Proteomes" id="UP001612915"/>
    </source>
</evidence>
<dbReference type="RefSeq" id="WP_398284072.1">
    <property type="nucleotide sequence ID" value="NZ_JBITLV010000007.1"/>
</dbReference>
<accession>A0ABW8ASV7</accession>
<dbReference type="PANTHER" id="PTHR45947:SF3">
    <property type="entry name" value="SULFOQUINOVOSYL TRANSFERASE SQD2"/>
    <property type="match status" value="1"/>
</dbReference>
<comment type="caution">
    <text evidence="5">The sequence shown here is derived from an EMBL/GenBank/DDBJ whole genome shotgun (WGS) entry which is preliminary data.</text>
</comment>
<gene>
    <name evidence="5" type="ORF">ACIB24_20665</name>
</gene>
<dbReference type="Gene3D" id="3.40.50.2000">
    <property type="entry name" value="Glycogen Phosphorylase B"/>
    <property type="match status" value="2"/>
</dbReference>
<dbReference type="SUPFAM" id="SSF53756">
    <property type="entry name" value="UDP-Glycosyltransferase/glycogen phosphorylase"/>
    <property type="match status" value="1"/>
</dbReference>
<dbReference type="GO" id="GO:0016757">
    <property type="term" value="F:glycosyltransferase activity"/>
    <property type="evidence" value="ECO:0007669"/>
    <property type="project" value="UniProtKB-KW"/>
</dbReference>
<dbReference type="PANTHER" id="PTHR45947">
    <property type="entry name" value="SULFOQUINOVOSYL TRANSFERASE SQD2"/>
    <property type="match status" value="1"/>
</dbReference>
<dbReference type="EC" id="2.4.-.-" evidence="5"/>
<feature type="domain" description="Glycosyl transferase family 1" evidence="3">
    <location>
        <begin position="190"/>
        <end position="355"/>
    </location>
</feature>
<sequence length="376" mass="40564">MSRTLIVTNDFPPRTGGIESFVLAMAQRMDPGSVVVHTARQRGDAAFDATLPFPVVRDSSPLMVPIPSITRRSVEIARAEGCDQVWFGAAAPLGLMAPALRRAGVERMVATTHGHEVWWAHVPVTRPLLRRIGAGVDVVTFLGEYCRSRIAPALDAAAQARMVQLTPGVDDRAFHPGVDGSGVRARYGLGDRPVIVCVSRMVARKGQDMLVRALPHIKSRVPDAALLLVGDGPHRAAVEKLVRERGLEGDVVFAGRIPWAETPPYYAAGDVFCMPTRTRLFGLEPEALGICYLEAAATGLPVVAGDSGGAPDAVLEGENGYVVDGTSEQAVADRCAELLLDRELAARFGTRGREWVAQQWRWDDLAVKLQNLLAAR</sequence>
<dbReference type="Pfam" id="PF13439">
    <property type="entry name" value="Glyco_transf_4"/>
    <property type="match status" value="1"/>
</dbReference>
<name>A0ABW8ASV7_9ACTN</name>
<keyword evidence="2 5" id="KW-0808">Transferase</keyword>
<dbReference type="InterPro" id="IPR050194">
    <property type="entry name" value="Glycosyltransferase_grp1"/>
</dbReference>
<evidence type="ECO:0000313" key="5">
    <source>
        <dbReference type="EMBL" id="MFI7589485.1"/>
    </source>
</evidence>
<organism evidence="5 6">
    <name type="scientific">Spongisporangium articulatum</name>
    <dbReference type="NCBI Taxonomy" id="3362603"/>
    <lineage>
        <taxon>Bacteria</taxon>
        <taxon>Bacillati</taxon>
        <taxon>Actinomycetota</taxon>
        <taxon>Actinomycetes</taxon>
        <taxon>Kineosporiales</taxon>
        <taxon>Kineosporiaceae</taxon>
        <taxon>Spongisporangium</taxon>
    </lineage>
</organism>
<protein>
    <submittedName>
        <fullName evidence="5">Glycosyltransferase family 4 protein</fullName>
        <ecNumber evidence="5">2.4.-.-</ecNumber>
    </submittedName>
</protein>
<feature type="domain" description="Glycosyltransferase subfamily 4-like N-terminal" evidence="4">
    <location>
        <begin position="16"/>
        <end position="170"/>
    </location>
</feature>
<keyword evidence="1 5" id="KW-0328">Glycosyltransferase</keyword>
<dbReference type="InterPro" id="IPR001296">
    <property type="entry name" value="Glyco_trans_1"/>
</dbReference>
<dbReference type="EMBL" id="JBITLV010000007">
    <property type="protein sequence ID" value="MFI7589485.1"/>
    <property type="molecule type" value="Genomic_DNA"/>
</dbReference>
<evidence type="ECO:0000259" key="4">
    <source>
        <dbReference type="Pfam" id="PF13439"/>
    </source>
</evidence>